<keyword evidence="1" id="KW-0833">Ubl conjugation pathway</keyword>
<protein>
    <recommendedName>
        <fullName evidence="4">USP domain-containing protein</fullName>
    </recommendedName>
</protein>
<evidence type="ECO:0000259" key="4">
    <source>
        <dbReference type="PROSITE" id="PS50235"/>
    </source>
</evidence>
<dbReference type="EMBL" id="CAXAMN010025606">
    <property type="protein sequence ID" value="CAK9096445.1"/>
    <property type="molecule type" value="Genomic_DNA"/>
</dbReference>
<keyword evidence="6" id="KW-1185">Reference proteome</keyword>
<feature type="domain" description="USP" evidence="4">
    <location>
        <begin position="28"/>
        <end position="399"/>
    </location>
</feature>
<evidence type="ECO:0000313" key="5">
    <source>
        <dbReference type="EMBL" id="CAK9096445.1"/>
    </source>
</evidence>
<dbReference type="InterPro" id="IPR028889">
    <property type="entry name" value="USP"/>
</dbReference>
<dbReference type="PANTHER" id="PTHR22975">
    <property type="entry name" value="UBIQUITIN SPECIFIC PROTEINASE"/>
    <property type="match status" value="1"/>
</dbReference>
<reference evidence="5 6" key="1">
    <citation type="submission" date="2024-02" db="EMBL/GenBank/DDBJ databases">
        <authorList>
            <person name="Chen Y."/>
            <person name="Shah S."/>
            <person name="Dougan E. K."/>
            <person name="Thang M."/>
            <person name="Chan C."/>
        </authorList>
    </citation>
    <scope>NUCLEOTIDE SEQUENCE [LARGE SCALE GENOMIC DNA]</scope>
</reference>
<feature type="region of interest" description="Disordered" evidence="3">
    <location>
        <begin position="1"/>
        <end position="20"/>
    </location>
</feature>
<proteinExistence type="predicted"/>
<evidence type="ECO:0000313" key="6">
    <source>
        <dbReference type="Proteomes" id="UP001642484"/>
    </source>
</evidence>
<organism evidence="5 6">
    <name type="scientific">Durusdinium trenchii</name>
    <dbReference type="NCBI Taxonomy" id="1381693"/>
    <lineage>
        <taxon>Eukaryota</taxon>
        <taxon>Sar</taxon>
        <taxon>Alveolata</taxon>
        <taxon>Dinophyceae</taxon>
        <taxon>Suessiales</taxon>
        <taxon>Symbiodiniaceae</taxon>
        <taxon>Durusdinium</taxon>
    </lineage>
</organism>
<dbReference type="Proteomes" id="UP001642484">
    <property type="component" value="Unassembled WGS sequence"/>
</dbReference>
<comment type="caution">
    <text evidence="5">The sequence shown here is derived from an EMBL/GenBank/DDBJ whole genome shotgun (WGS) entry which is preliminary data.</text>
</comment>
<dbReference type="InterPro" id="IPR001394">
    <property type="entry name" value="Peptidase_C19_UCH"/>
</dbReference>
<evidence type="ECO:0000256" key="2">
    <source>
        <dbReference type="ARBA" id="ARBA00022801"/>
    </source>
</evidence>
<dbReference type="Pfam" id="PF00443">
    <property type="entry name" value="UCH"/>
    <property type="match status" value="1"/>
</dbReference>
<sequence>MMFFSDPPAPSAARPDLASERLRTEGHRGLENETGANHCFLNVVIQALWNLQSFRRRLLRAPWHQHEAHEVDGKYEQGISSSSSSCCYCALKSVFKDFASSDADTIPPDALRQALSSVYDAKGRFKTGEMEDATETIEAILGILHAANVEPLLIPRGIDQGSGKGGSGRLESAELVEEASDFGCHPLCLAHEVFGLEYVDFARCSFCGATGEPSAAASYVYNAYVTELERPSDPSTGSLLDMLRAPRRPFSEVLRQLCQTEEGKNCCECNSRKTMKTERWLTRRPKTFILSLVWPSSSPSRDLLWLILSMIQPTLRMEEIFQIASSNSCTSSTTEASPASASAERSAERSTSLYSFHGMICYCGMHYVAVFWCPARRRWIFSMIPVLKRRQIGAPWPIS</sequence>
<evidence type="ECO:0000256" key="1">
    <source>
        <dbReference type="ARBA" id="ARBA00022786"/>
    </source>
</evidence>
<keyword evidence="2" id="KW-0378">Hydrolase</keyword>
<dbReference type="InterPro" id="IPR038765">
    <property type="entry name" value="Papain-like_cys_pep_sf"/>
</dbReference>
<accession>A0ABP0RA15</accession>
<name>A0ABP0RA15_9DINO</name>
<dbReference type="PROSITE" id="PS50235">
    <property type="entry name" value="USP_3"/>
    <property type="match status" value="1"/>
</dbReference>
<dbReference type="InterPro" id="IPR052398">
    <property type="entry name" value="Ubiquitin_hydrolase_53/54"/>
</dbReference>
<dbReference type="PANTHER" id="PTHR22975:SF9">
    <property type="entry name" value="ECHINUS SPLICE FORM 3"/>
    <property type="match status" value="1"/>
</dbReference>
<gene>
    <name evidence="5" type="ORF">CCMP2556_LOCUS45855</name>
</gene>
<dbReference type="SUPFAM" id="SSF54001">
    <property type="entry name" value="Cysteine proteinases"/>
    <property type="match status" value="1"/>
</dbReference>
<dbReference type="Gene3D" id="3.90.70.10">
    <property type="entry name" value="Cysteine proteinases"/>
    <property type="match status" value="1"/>
</dbReference>
<evidence type="ECO:0000256" key="3">
    <source>
        <dbReference type="SAM" id="MobiDB-lite"/>
    </source>
</evidence>